<dbReference type="InterPro" id="IPR013342">
    <property type="entry name" value="Mandelate_racemase_C"/>
</dbReference>
<dbReference type="SFLD" id="SFLDS00001">
    <property type="entry name" value="Enolase"/>
    <property type="match status" value="1"/>
</dbReference>
<dbReference type="CDD" id="cd03328">
    <property type="entry name" value="MR_like_3"/>
    <property type="match status" value="1"/>
</dbReference>
<dbReference type="RefSeq" id="WP_176068161.1">
    <property type="nucleotide sequence ID" value="NZ_BJTG01000010.1"/>
</dbReference>
<dbReference type="SFLD" id="SFLDG00179">
    <property type="entry name" value="mandelate_racemase"/>
    <property type="match status" value="1"/>
</dbReference>
<comment type="cofactor">
    <cofactor evidence="1">
        <name>Mg(2+)</name>
        <dbReference type="ChEBI" id="CHEBI:18420"/>
    </cofactor>
</comment>
<dbReference type="InterPro" id="IPR029065">
    <property type="entry name" value="Enolase_C-like"/>
</dbReference>
<dbReference type="InterPro" id="IPR029017">
    <property type="entry name" value="Enolase-like_N"/>
</dbReference>
<dbReference type="PANTHER" id="PTHR13794">
    <property type="entry name" value="ENOLASE SUPERFAMILY, MANDELATE RACEMASE"/>
    <property type="match status" value="1"/>
</dbReference>
<dbReference type="Pfam" id="PF02746">
    <property type="entry name" value="MR_MLE_N"/>
    <property type="match status" value="1"/>
</dbReference>
<dbReference type="InterPro" id="IPR036849">
    <property type="entry name" value="Enolase-like_C_sf"/>
</dbReference>
<gene>
    <name evidence="5" type="ORF">AMYX_37810</name>
</gene>
<protein>
    <submittedName>
        <fullName evidence="5">Mandelate racemase</fullName>
    </submittedName>
</protein>
<dbReference type="PANTHER" id="PTHR13794:SF58">
    <property type="entry name" value="MITOCHONDRIAL ENOLASE SUPERFAMILY MEMBER 1"/>
    <property type="match status" value="1"/>
</dbReference>
<dbReference type="Proteomes" id="UP000503640">
    <property type="component" value="Unassembled WGS sequence"/>
</dbReference>
<dbReference type="PROSITE" id="PS00908">
    <property type="entry name" value="MR_MLE_1"/>
    <property type="match status" value="1"/>
</dbReference>
<dbReference type="InterPro" id="IPR046945">
    <property type="entry name" value="RHMD-like"/>
</dbReference>
<dbReference type="SUPFAM" id="SSF54826">
    <property type="entry name" value="Enolase N-terminal domain-like"/>
    <property type="match status" value="1"/>
</dbReference>
<proteinExistence type="predicted"/>
<keyword evidence="6" id="KW-1185">Reference proteome</keyword>
<keyword evidence="2" id="KW-0479">Metal-binding</keyword>
<comment type="caution">
    <text evidence="5">The sequence shown here is derived from an EMBL/GenBank/DDBJ whole genome shotgun (WGS) entry which is preliminary data.</text>
</comment>
<evidence type="ECO:0000259" key="4">
    <source>
        <dbReference type="SMART" id="SM00922"/>
    </source>
</evidence>
<dbReference type="SUPFAM" id="SSF51604">
    <property type="entry name" value="Enolase C-terminal domain-like"/>
    <property type="match status" value="1"/>
</dbReference>
<organism evidence="5 6">
    <name type="scientific">Anaeromyxobacter diazotrophicus</name>
    <dbReference type="NCBI Taxonomy" id="2590199"/>
    <lineage>
        <taxon>Bacteria</taxon>
        <taxon>Pseudomonadati</taxon>
        <taxon>Myxococcota</taxon>
        <taxon>Myxococcia</taxon>
        <taxon>Myxococcales</taxon>
        <taxon>Cystobacterineae</taxon>
        <taxon>Anaeromyxobacteraceae</taxon>
        <taxon>Anaeromyxobacter</taxon>
    </lineage>
</organism>
<sequence length="369" mass="39289">MARLRAAAPVEAIEVRAATIPTDAPESDGTFAWDRTTIVLAQARGGGATGLGWTYADAATARLARELLAPRLAGLPALDVEGAWLELSRAVRNLGRPGVAAMAISALDAALWDLKARLLEVPLFRLLGAARPAIPAYGSGGFTSYTVARLQAQLGGWAEQGFTRVKMKIGRDPPADVPRARAAREAIGPAVELFVDANGAYGRKLALAQAEALAPLGVTWFEEPVSSDDLEGLRLLRDRAPAGLDVAAGEYGYTPWYFRRMLAAGAVDVLQADATRCGGPTGFLRAAALCDAFQLPLSAHCAPQLHAHLCCAAARAVHVEYFHDHARIEALLFDGALAPERGELRPDPGRPGLGVELKRSELERYEITF</sequence>
<dbReference type="AlphaFoldDB" id="A0A7I9VSE8"/>
<name>A0A7I9VSE8_9BACT</name>
<dbReference type="GO" id="GO:0016836">
    <property type="term" value="F:hydro-lyase activity"/>
    <property type="evidence" value="ECO:0007669"/>
    <property type="project" value="TreeGrafter"/>
</dbReference>
<evidence type="ECO:0000256" key="3">
    <source>
        <dbReference type="ARBA" id="ARBA00022842"/>
    </source>
</evidence>
<feature type="domain" description="Mandelate racemase/muconate lactonizing enzyme C-terminal" evidence="4">
    <location>
        <begin position="147"/>
        <end position="243"/>
    </location>
</feature>
<dbReference type="InterPro" id="IPR013341">
    <property type="entry name" value="Mandelate_racemase_N_dom"/>
</dbReference>
<dbReference type="Gene3D" id="3.30.390.10">
    <property type="entry name" value="Enolase-like, N-terminal domain"/>
    <property type="match status" value="1"/>
</dbReference>
<evidence type="ECO:0000313" key="5">
    <source>
        <dbReference type="EMBL" id="GEJ59040.1"/>
    </source>
</evidence>
<accession>A0A7I9VSE8</accession>
<reference evidence="6" key="1">
    <citation type="journal article" date="2020" name="Appl. Environ. Microbiol.">
        <title>Diazotrophic Anaeromyxobacter Isolates from Soils.</title>
        <authorList>
            <person name="Masuda Y."/>
            <person name="Yamanaka H."/>
            <person name="Xu Z.X."/>
            <person name="Shiratori Y."/>
            <person name="Aono T."/>
            <person name="Amachi S."/>
            <person name="Senoo K."/>
            <person name="Itoh H."/>
        </authorList>
    </citation>
    <scope>NUCLEOTIDE SEQUENCE [LARGE SCALE GENOMIC DNA]</scope>
    <source>
        <strain evidence="6">R267</strain>
    </source>
</reference>
<evidence type="ECO:0000256" key="2">
    <source>
        <dbReference type="ARBA" id="ARBA00022723"/>
    </source>
</evidence>
<dbReference type="Gene3D" id="3.20.20.120">
    <property type="entry name" value="Enolase-like C-terminal domain"/>
    <property type="match status" value="1"/>
</dbReference>
<dbReference type="Pfam" id="PF13378">
    <property type="entry name" value="MR_MLE_C"/>
    <property type="match status" value="1"/>
</dbReference>
<evidence type="ECO:0000313" key="6">
    <source>
        <dbReference type="Proteomes" id="UP000503640"/>
    </source>
</evidence>
<keyword evidence="3" id="KW-0460">Magnesium</keyword>
<evidence type="ECO:0000256" key="1">
    <source>
        <dbReference type="ARBA" id="ARBA00001946"/>
    </source>
</evidence>
<dbReference type="SMART" id="SM00922">
    <property type="entry name" value="MR_MLE"/>
    <property type="match status" value="1"/>
</dbReference>
<dbReference type="GO" id="GO:0000287">
    <property type="term" value="F:magnesium ion binding"/>
    <property type="evidence" value="ECO:0007669"/>
    <property type="project" value="TreeGrafter"/>
</dbReference>
<dbReference type="InterPro" id="IPR018110">
    <property type="entry name" value="Mandel_Rmase/mucon_lact_enz_CS"/>
</dbReference>
<dbReference type="GO" id="GO:0009063">
    <property type="term" value="P:amino acid catabolic process"/>
    <property type="evidence" value="ECO:0007669"/>
    <property type="project" value="InterPro"/>
</dbReference>
<dbReference type="GO" id="GO:0016052">
    <property type="term" value="P:carbohydrate catabolic process"/>
    <property type="evidence" value="ECO:0007669"/>
    <property type="project" value="TreeGrafter"/>
</dbReference>
<dbReference type="EMBL" id="BJTG01000010">
    <property type="protein sequence ID" value="GEJ59040.1"/>
    <property type="molecule type" value="Genomic_DNA"/>
</dbReference>